<name>A0ABV1HMY7_9FIRM</name>
<dbReference type="InterPro" id="IPR027417">
    <property type="entry name" value="P-loop_NTPase"/>
</dbReference>
<dbReference type="Gene3D" id="3.40.50.300">
    <property type="entry name" value="P-loop containing nucleotide triphosphate hydrolases"/>
    <property type="match status" value="2"/>
</dbReference>
<dbReference type="EMBL" id="JBBMFJ010000019">
    <property type="protein sequence ID" value="MEQ2563446.1"/>
    <property type="molecule type" value="Genomic_DNA"/>
</dbReference>
<reference evidence="2 3" key="1">
    <citation type="submission" date="2024-03" db="EMBL/GenBank/DDBJ databases">
        <title>Human intestinal bacterial collection.</title>
        <authorList>
            <person name="Pauvert C."/>
            <person name="Hitch T.C.A."/>
            <person name="Clavel T."/>
        </authorList>
    </citation>
    <scope>NUCLEOTIDE SEQUENCE [LARGE SCALE GENOMIC DNA]</scope>
    <source>
        <strain evidence="2 3">CLA-AP-H27</strain>
    </source>
</reference>
<protein>
    <recommendedName>
        <fullName evidence="4">TraG P-loop domain-containing protein</fullName>
    </recommendedName>
</protein>
<accession>A0ABV1HMY7</accession>
<keyword evidence="1" id="KW-0472">Membrane</keyword>
<organism evidence="2 3">
    <name type="scientific">Ventrimonas faecis</name>
    <dbReference type="NCBI Taxonomy" id="3133170"/>
    <lineage>
        <taxon>Bacteria</taxon>
        <taxon>Bacillati</taxon>
        <taxon>Bacillota</taxon>
        <taxon>Clostridia</taxon>
        <taxon>Lachnospirales</taxon>
        <taxon>Lachnospiraceae</taxon>
        <taxon>Ventrimonas</taxon>
    </lineage>
</organism>
<dbReference type="SUPFAM" id="SSF52540">
    <property type="entry name" value="P-loop containing nucleoside triphosphate hydrolases"/>
    <property type="match status" value="1"/>
</dbReference>
<evidence type="ECO:0000313" key="2">
    <source>
        <dbReference type="EMBL" id="MEQ2563446.1"/>
    </source>
</evidence>
<keyword evidence="1" id="KW-0812">Transmembrane</keyword>
<dbReference type="Proteomes" id="UP001437460">
    <property type="component" value="Unassembled WGS sequence"/>
</dbReference>
<gene>
    <name evidence="2" type="ORF">WMO41_09800</name>
</gene>
<comment type="caution">
    <text evidence="2">The sequence shown here is derived from an EMBL/GenBank/DDBJ whole genome shotgun (WGS) entry which is preliminary data.</text>
</comment>
<evidence type="ECO:0000256" key="1">
    <source>
        <dbReference type="SAM" id="Phobius"/>
    </source>
</evidence>
<dbReference type="RefSeq" id="WP_349229587.1">
    <property type="nucleotide sequence ID" value="NZ_JBBMFJ010000019.1"/>
</dbReference>
<sequence>MVDFLMMLSLCICVLSGVTLLIVHIWSKKKQKKEEEEDKTGDTVFHSGTRNTPKPIKERAGILQVLAPDGANTMPVSYMTLDDNGIELYYAGLYIDKLPVEGRFAHSFAGIFNMDFVESTVIIDPLLEESQKKINRRIRSLDMERSGERDRNRLRILDGKIADAERWARQIDSDQSTLLETYFLFLIRAESLKLLTERISEFISRGKGIGFRSCYAMHKEAFLTSLPLNEIFEAKISVGKNLNVSKKPIKGHILSQAYLSLIFNHTTSEYFHEKGCVFGRSIYSGMPVTFDPFDKTHFSYGAVIAGQSGYGKSATVKQLFSRQVDFGVHIANIDYEPLPGDGKRGEYSIVAEAVGGVNYLISNYSDSQLNFFEISDEYEYNRATGEEIPTLYLEEKIVDMTNILMVLATSFTTNGMVGEFEPTEYSRIKSIISKNVRKIYADCGLRDKDAASLYETVPASGGSFGAGRRKKRLPQMHDFYRAILLDARENTDSFKENAFSLLLDIFEDRVREMYYCPHCMKEFTREELSTLKRTERGVHICNNHEEGKIYYLREIHGSQAYLDCQSTLSIDMSLPFHNFDLSQITDETERINMIMVVQSYIEENFIKKNSTNPNKAKKLIVSTDEAHRILKFEGARMFENALYRVARKRHTAPWLILQSVKDFAKYQDTEEILKSTETFMLFRHNYLDGQYIKDTTNLTQSQVDTVLNLGGTSEAKKYGELCLVDIPTKRAVFIQADYLKDSEFDVVETDVEKIAEHARMKQGG</sequence>
<proteinExistence type="predicted"/>
<evidence type="ECO:0000313" key="3">
    <source>
        <dbReference type="Proteomes" id="UP001437460"/>
    </source>
</evidence>
<feature type="transmembrane region" description="Helical" evidence="1">
    <location>
        <begin position="6"/>
        <end position="26"/>
    </location>
</feature>
<keyword evidence="3" id="KW-1185">Reference proteome</keyword>
<keyword evidence="1" id="KW-1133">Transmembrane helix</keyword>
<evidence type="ECO:0008006" key="4">
    <source>
        <dbReference type="Google" id="ProtNLM"/>
    </source>
</evidence>